<name>A0ABY9J0Q9_9ACTN</name>
<dbReference type="PANTHER" id="PTHR35526">
    <property type="entry name" value="ANTI-SIGMA-F FACTOR RSBW-RELATED"/>
    <property type="match status" value="1"/>
</dbReference>
<dbReference type="InterPro" id="IPR050267">
    <property type="entry name" value="Anti-sigma-factor_SerPK"/>
</dbReference>
<evidence type="ECO:0000259" key="2">
    <source>
        <dbReference type="Pfam" id="PF13581"/>
    </source>
</evidence>
<gene>
    <name evidence="3" type="ORF">P8A19_41035</name>
</gene>
<dbReference type="RefSeq" id="WP_306068568.1">
    <property type="nucleotide sequence ID" value="NZ_CP120988.1"/>
</dbReference>
<dbReference type="Gene3D" id="3.30.565.10">
    <property type="entry name" value="Histidine kinase-like ATPase, C-terminal domain"/>
    <property type="match status" value="1"/>
</dbReference>
<organism evidence="3 4">
    <name type="scientific">Streptomyces poriferorum</name>
    <dbReference type="NCBI Taxonomy" id="2798799"/>
    <lineage>
        <taxon>Bacteria</taxon>
        <taxon>Bacillati</taxon>
        <taxon>Actinomycetota</taxon>
        <taxon>Actinomycetes</taxon>
        <taxon>Kitasatosporales</taxon>
        <taxon>Streptomycetaceae</taxon>
        <taxon>Streptomyces</taxon>
    </lineage>
</organism>
<keyword evidence="3" id="KW-0067">ATP-binding</keyword>
<dbReference type="Proteomes" id="UP001235744">
    <property type="component" value="Chromosome"/>
</dbReference>
<dbReference type="InterPro" id="IPR003594">
    <property type="entry name" value="HATPase_dom"/>
</dbReference>
<sequence>MPRVRESAAVARGMVRAALDSWRLACLVDSVTLIVTELVANAAQHARVSETHLHGGTIRVTVSRIEPDRVRVAVVDLDTTELILGVAVTDDEEHGRGLALVDALSVKWGVDALGWGKRVWAEVDAG</sequence>
<keyword evidence="1" id="KW-0418">Kinase</keyword>
<dbReference type="SUPFAM" id="SSF55874">
    <property type="entry name" value="ATPase domain of HSP90 chaperone/DNA topoisomerase II/histidine kinase"/>
    <property type="match status" value="1"/>
</dbReference>
<keyword evidence="4" id="KW-1185">Reference proteome</keyword>
<accession>A0ABY9J0Q9</accession>
<evidence type="ECO:0000313" key="3">
    <source>
        <dbReference type="EMBL" id="WLQ61402.1"/>
    </source>
</evidence>
<keyword evidence="1" id="KW-0808">Transferase</keyword>
<reference evidence="3 4" key="1">
    <citation type="submission" date="2023-03" db="EMBL/GenBank/DDBJ databases">
        <title>Isolation and description of six Streptomyces strains from soil environments, able to metabolize different microbial glucans.</title>
        <authorList>
            <person name="Widen T."/>
            <person name="Larsbrink J."/>
        </authorList>
    </citation>
    <scope>NUCLEOTIDE SEQUENCE [LARGE SCALE GENOMIC DNA]</scope>
    <source>
        <strain evidence="3 4">Alt2</strain>
    </source>
</reference>
<keyword evidence="3" id="KW-0547">Nucleotide-binding</keyword>
<dbReference type="InterPro" id="IPR036890">
    <property type="entry name" value="HATPase_C_sf"/>
</dbReference>
<keyword evidence="1" id="KW-0723">Serine/threonine-protein kinase</keyword>
<protein>
    <submittedName>
        <fullName evidence="3">ATP-binding protein</fullName>
    </submittedName>
</protein>
<dbReference type="GO" id="GO:0005524">
    <property type="term" value="F:ATP binding"/>
    <property type="evidence" value="ECO:0007669"/>
    <property type="project" value="UniProtKB-KW"/>
</dbReference>
<feature type="domain" description="Histidine kinase/HSP90-like ATPase" evidence="2">
    <location>
        <begin position="7"/>
        <end position="107"/>
    </location>
</feature>
<dbReference type="CDD" id="cd16936">
    <property type="entry name" value="HATPase_RsbW-like"/>
    <property type="match status" value="1"/>
</dbReference>
<evidence type="ECO:0000256" key="1">
    <source>
        <dbReference type="ARBA" id="ARBA00022527"/>
    </source>
</evidence>
<dbReference type="EMBL" id="CP120988">
    <property type="protein sequence ID" value="WLQ61402.1"/>
    <property type="molecule type" value="Genomic_DNA"/>
</dbReference>
<dbReference type="PANTHER" id="PTHR35526:SF3">
    <property type="entry name" value="ANTI-SIGMA-F FACTOR RSBW"/>
    <property type="match status" value="1"/>
</dbReference>
<evidence type="ECO:0000313" key="4">
    <source>
        <dbReference type="Proteomes" id="UP001235744"/>
    </source>
</evidence>
<dbReference type="Pfam" id="PF13581">
    <property type="entry name" value="HATPase_c_2"/>
    <property type="match status" value="1"/>
</dbReference>
<proteinExistence type="predicted"/>